<comment type="caution">
    <text evidence="1">The sequence shown here is derived from an EMBL/GenBank/DDBJ whole genome shotgun (WGS) entry which is preliminary data.</text>
</comment>
<dbReference type="InterPro" id="IPR031841">
    <property type="entry name" value="Endopep_inhib"/>
</dbReference>
<name>A0ABU8F275_9BACI</name>
<dbReference type="InterPro" id="IPR053749">
    <property type="entry name" value="TA_system-associated_sf"/>
</dbReference>
<reference evidence="1 2" key="1">
    <citation type="submission" date="2024-01" db="EMBL/GenBank/DDBJ databases">
        <title>Seven novel Bacillus-like species.</title>
        <authorList>
            <person name="Liu G."/>
        </authorList>
    </citation>
    <scope>NUCLEOTIDE SEQUENCE [LARGE SCALE GENOMIC DNA]</scope>
    <source>
        <strain evidence="1 2">FJAT-51614</strain>
    </source>
</reference>
<accession>A0ABU8F275</accession>
<protein>
    <submittedName>
        <fullName evidence="1">DL-endopeptidase inhibitor IseA family protein</fullName>
    </submittedName>
</protein>
<sequence>MNRSAKKLLITGLIIGLLSVPFSQNSNVLAKEQTKVEQKAKQNELSTKKVIELANEFNRIASYIQQGGDYKNEEYKTFTYDKKTYRYLSSSIDTKKELKAYLEKVLVPAETEQFIKNRGIIEYKGKLAQVEADGGSLLQWEKATAQFVKKDKNNLQYRLTVPVWNTNEKQNYLIEYQFVNNKIGWKISKEPIQEKSTAITDKVAVEQAAKFAQATLYVQAGGEYTPGEYKTFLHNGSTYRYLSGKIDTKAELMSYLMQSMTQATAEQFIKDFGIVEYKGKLAQVEADGGSLAQWNKATAEFIKKDKNTTFYRVIVPIENTNEKQIYIVEYQYVENVGWRVSKNPYWELDIPGNVNPISILFNYLLIDSKVSQNQFLPHSTFNVTEFKKGIKKVEFIKLTETERNNSQVEFLVTINVEVEHNYKGPLTNGINKMLFTVQPSGYMEYKIDKIGIVNMY</sequence>
<keyword evidence="2" id="KW-1185">Reference proteome</keyword>
<dbReference type="EMBL" id="JBAWSY010000002">
    <property type="protein sequence ID" value="MEI4769123.1"/>
    <property type="molecule type" value="Genomic_DNA"/>
</dbReference>
<organism evidence="1 2">
    <name type="scientific">Psychrobacillus mangrovi</name>
    <dbReference type="NCBI Taxonomy" id="3117745"/>
    <lineage>
        <taxon>Bacteria</taxon>
        <taxon>Bacillati</taxon>
        <taxon>Bacillota</taxon>
        <taxon>Bacilli</taxon>
        <taxon>Bacillales</taxon>
        <taxon>Bacillaceae</taxon>
        <taxon>Psychrobacillus</taxon>
    </lineage>
</organism>
<evidence type="ECO:0000313" key="1">
    <source>
        <dbReference type="EMBL" id="MEI4769123.1"/>
    </source>
</evidence>
<dbReference type="Pfam" id="PF16800">
    <property type="entry name" value="Endopep_inhib"/>
    <property type="match status" value="2"/>
</dbReference>
<dbReference type="RefSeq" id="WP_336496666.1">
    <property type="nucleotide sequence ID" value="NZ_JBAWSY010000002.1"/>
</dbReference>
<gene>
    <name evidence="1" type="ORF">WAX74_05535</name>
</gene>
<dbReference type="Gene3D" id="3.10.450.420">
    <property type="match status" value="2"/>
</dbReference>
<dbReference type="Proteomes" id="UP001364890">
    <property type="component" value="Unassembled WGS sequence"/>
</dbReference>
<evidence type="ECO:0000313" key="2">
    <source>
        <dbReference type="Proteomes" id="UP001364890"/>
    </source>
</evidence>
<proteinExistence type="predicted"/>